<dbReference type="GO" id="GO:0017025">
    <property type="term" value="F:TBP-class protein binding"/>
    <property type="evidence" value="ECO:0007669"/>
    <property type="project" value="EnsemblFungi"/>
</dbReference>
<dbReference type="GO" id="GO:0006325">
    <property type="term" value="P:chromatin organization"/>
    <property type="evidence" value="ECO:0007669"/>
    <property type="project" value="EnsemblFungi"/>
</dbReference>
<keyword evidence="7" id="KW-1185">Reference proteome</keyword>
<feature type="domain" description="Transcription factor spt8 beta-propeller" evidence="5">
    <location>
        <begin position="298"/>
        <end position="702"/>
    </location>
</feature>
<dbReference type="PROSITE" id="PS50082">
    <property type="entry name" value="WD_REPEATS_2"/>
    <property type="match status" value="2"/>
</dbReference>
<dbReference type="GO" id="GO:0000124">
    <property type="term" value="C:SAGA complex"/>
    <property type="evidence" value="ECO:0007669"/>
    <property type="project" value="EnsemblFungi"/>
</dbReference>
<dbReference type="InterPro" id="IPR057544">
    <property type="entry name" value="Beta-prop_SPT8"/>
</dbReference>
<evidence type="ECO:0000256" key="2">
    <source>
        <dbReference type="ARBA" id="ARBA00022737"/>
    </source>
</evidence>
<dbReference type="SMART" id="SM00320">
    <property type="entry name" value="WD40"/>
    <property type="match status" value="5"/>
</dbReference>
<dbReference type="PANTHER" id="PTHR19848:SF8">
    <property type="entry name" value="F-BOX AND WD REPEAT DOMAIN CONTAINING 7"/>
    <property type="match status" value="1"/>
</dbReference>
<dbReference type="Gene3D" id="2.130.10.10">
    <property type="entry name" value="YVTN repeat-like/Quinoprotein amine dehydrogenase"/>
    <property type="match status" value="2"/>
</dbReference>
<feature type="compositionally biased region" description="Acidic residues" evidence="4">
    <location>
        <begin position="41"/>
        <end position="71"/>
    </location>
</feature>
<dbReference type="AlphaFoldDB" id="A0A1E4TS55"/>
<sequence>MNINDDLFNDNDTEMLDAGLEEEEEEEEEEDEELTQAPNEAMEDDDDEEEEEDNDEDNDDDNDEDDDEDDDRDQRQDAEVDFDADAEGEGDGEGDGDGNGEGDGDEDDEDDEDNDDEDEDEDDGEDGEDGEDQDQDDDQEENNDEDEEEEEEDTQDAEDAEKDKKAKKSSSVEPEAENIREKLIYTATHANSFDIAPYVAIPYASPIHSIALSKGPKWLFTGGEDGFIRKYDFIGSIEGKLQLTVAQKHLLVDSISLAGLISSYWENEQPIYRDELSKSNAVSAPAKKKGAKSRKTIENENNYKNQQVSLTHYEPKLSPVYTLAVQKESLWLLSGLSSGGIALQSVRHSEGSIRHYFQHGNAPNQHNDAVSVVKLNQDENKFISGSWDRKILEWDLNNGSVVNEYKGATGQISNLEYRPATGIAIDPSIYENIEEEDNDNSEAAEAQANDNKNDDDLDSLFGSDDDEENNKEKDKQNDKEKEKSLDDDVETAKNEDLSTMKQELKQQQNESFPINTTVRDGNIFLSSSMDGAVNVWDARLPSSSNNVLRIPTPRNTPPWCMSSCWSIDGDYIYAGRRNSSVEEFSIKMPFSNVNGVRESVASKTMKFPQVSGPVSIVKPMLNNHHILCGSNDNIRLYDLRLYENSVNKNSKKSKIPFMIIPGHHGGVLSDLYIDPTCRFMVSASGNRGWNGVSTEMVLIYEVTIDS</sequence>
<dbReference type="GO" id="GO:0003712">
    <property type="term" value="F:transcription coregulator activity"/>
    <property type="evidence" value="ECO:0007669"/>
    <property type="project" value="EnsemblFungi"/>
</dbReference>
<protein>
    <recommendedName>
        <fullName evidence="5">Transcription factor spt8 beta-propeller domain-containing protein</fullName>
    </recommendedName>
</protein>
<evidence type="ECO:0000259" key="5">
    <source>
        <dbReference type="Pfam" id="PF23798"/>
    </source>
</evidence>
<dbReference type="SUPFAM" id="SSF50978">
    <property type="entry name" value="WD40 repeat-like"/>
    <property type="match status" value="1"/>
</dbReference>
<reference evidence="7" key="1">
    <citation type="submission" date="2016-05" db="EMBL/GenBank/DDBJ databases">
        <title>Comparative genomics of biotechnologically important yeasts.</title>
        <authorList>
            <consortium name="DOE Joint Genome Institute"/>
            <person name="Riley R."/>
            <person name="Haridas S."/>
            <person name="Wolfe K.H."/>
            <person name="Lopes M.R."/>
            <person name="Hittinger C.T."/>
            <person name="Goker M."/>
            <person name="Salamov A."/>
            <person name="Wisecaver J."/>
            <person name="Long T.M."/>
            <person name="Aerts A.L."/>
            <person name="Barry K."/>
            <person name="Choi C."/>
            <person name="Clum A."/>
            <person name="Coughlan A.Y."/>
            <person name="Deshpande S."/>
            <person name="Douglass A.P."/>
            <person name="Hanson S.J."/>
            <person name="Klenk H.-P."/>
            <person name="Labutti K."/>
            <person name="Lapidus A."/>
            <person name="Lindquist E."/>
            <person name="Lipzen A."/>
            <person name="Meier-Kolthoff J.P."/>
            <person name="Ohm R.A."/>
            <person name="Otillar R.P."/>
            <person name="Pangilinan J."/>
            <person name="Peng Y."/>
            <person name="Rokas A."/>
            <person name="Rosa C.A."/>
            <person name="Scheuner C."/>
            <person name="Sibirny A.A."/>
            <person name="Slot J.C."/>
            <person name="Stielow J.B."/>
            <person name="Sun H."/>
            <person name="Kurtzman C.P."/>
            <person name="Blackwell M."/>
            <person name="Grigoriev I.V."/>
            <person name="Jeffries T.W."/>
        </authorList>
    </citation>
    <scope>NUCLEOTIDE SEQUENCE [LARGE SCALE GENOMIC DNA]</scope>
    <source>
        <strain evidence="7">NRRL Y-2460</strain>
    </source>
</reference>
<dbReference type="Proteomes" id="UP000094236">
    <property type="component" value="Unassembled WGS sequence"/>
</dbReference>
<dbReference type="Pfam" id="PF23798">
    <property type="entry name" value="Beta-prop_SPT8"/>
    <property type="match status" value="2"/>
</dbReference>
<feature type="repeat" description="WD" evidence="3">
    <location>
        <begin position="520"/>
        <end position="537"/>
    </location>
</feature>
<dbReference type="EMBL" id="KV454015">
    <property type="protein sequence ID" value="ODV94595.1"/>
    <property type="molecule type" value="Genomic_DNA"/>
</dbReference>
<feature type="compositionally biased region" description="Acidic residues" evidence="4">
    <location>
        <begin position="79"/>
        <end position="160"/>
    </location>
</feature>
<evidence type="ECO:0000256" key="1">
    <source>
        <dbReference type="ARBA" id="ARBA00022574"/>
    </source>
</evidence>
<evidence type="ECO:0000313" key="6">
    <source>
        <dbReference type="EMBL" id="ODV94595.1"/>
    </source>
</evidence>
<dbReference type="InterPro" id="IPR001680">
    <property type="entry name" value="WD40_rpt"/>
</dbReference>
<keyword evidence="2" id="KW-0677">Repeat</keyword>
<dbReference type="InterPro" id="IPR036322">
    <property type="entry name" value="WD40_repeat_dom_sf"/>
</dbReference>
<accession>A0A1E4TS55</accession>
<feature type="region of interest" description="Disordered" evidence="4">
    <location>
        <begin position="435"/>
        <end position="492"/>
    </location>
</feature>
<dbReference type="PANTHER" id="PTHR19848">
    <property type="entry name" value="WD40 REPEAT PROTEIN"/>
    <property type="match status" value="1"/>
</dbReference>
<evidence type="ECO:0000313" key="7">
    <source>
        <dbReference type="Proteomes" id="UP000094236"/>
    </source>
</evidence>
<keyword evidence="1 3" id="KW-0853">WD repeat</keyword>
<dbReference type="PROSITE" id="PS50294">
    <property type="entry name" value="WD_REPEATS_REGION"/>
    <property type="match status" value="1"/>
</dbReference>
<evidence type="ECO:0000256" key="4">
    <source>
        <dbReference type="SAM" id="MobiDB-lite"/>
    </source>
</evidence>
<dbReference type="InterPro" id="IPR015943">
    <property type="entry name" value="WD40/YVTN_repeat-like_dom_sf"/>
</dbReference>
<feature type="repeat" description="WD" evidence="3">
    <location>
        <begin position="363"/>
        <end position="404"/>
    </location>
</feature>
<dbReference type="GO" id="GO:0000122">
    <property type="term" value="P:negative regulation of transcription by RNA polymerase II"/>
    <property type="evidence" value="ECO:0007669"/>
    <property type="project" value="EnsemblFungi"/>
</dbReference>
<name>A0A1E4TS55_PACTA</name>
<dbReference type="OrthoDB" id="10260946at2759"/>
<dbReference type="GO" id="GO:0045944">
    <property type="term" value="P:positive regulation of transcription by RNA polymerase II"/>
    <property type="evidence" value="ECO:0007669"/>
    <property type="project" value="EnsemblFungi"/>
</dbReference>
<gene>
    <name evidence="6" type="ORF">PACTADRAFT_3481</name>
</gene>
<evidence type="ECO:0000256" key="3">
    <source>
        <dbReference type="PROSITE-ProRule" id="PRU00221"/>
    </source>
</evidence>
<feature type="compositionally biased region" description="Basic and acidic residues" evidence="4">
    <location>
        <begin position="470"/>
        <end position="492"/>
    </location>
</feature>
<organism evidence="6 7">
    <name type="scientific">Pachysolen tannophilus NRRL Y-2460</name>
    <dbReference type="NCBI Taxonomy" id="669874"/>
    <lineage>
        <taxon>Eukaryota</taxon>
        <taxon>Fungi</taxon>
        <taxon>Dikarya</taxon>
        <taxon>Ascomycota</taxon>
        <taxon>Saccharomycotina</taxon>
        <taxon>Pichiomycetes</taxon>
        <taxon>Pachysolenaceae</taxon>
        <taxon>Pachysolen</taxon>
    </lineage>
</organism>
<feature type="region of interest" description="Disordered" evidence="4">
    <location>
        <begin position="1"/>
        <end position="175"/>
    </location>
</feature>
<dbReference type="STRING" id="669874.A0A1E4TS55"/>
<feature type="domain" description="Transcription factor spt8 beta-propeller" evidence="5">
    <location>
        <begin position="193"/>
        <end position="281"/>
    </location>
</feature>
<feature type="compositionally biased region" description="Acidic residues" evidence="4">
    <location>
        <begin position="7"/>
        <end position="34"/>
    </location>
</feature>
<feature type="compositionally biased region" description="Acidic residues" evidence="4">
    <location>
        <begin position="453"/>
        <end position="469"/>
    </location>
</feature>
<proteinExistence type="predicted"/>